<evidence type="ECO:0000259" key="2">
    <source>
        <dbReference type="Pfam" id="PF10099"/>
    </source>
</evidence>
<sequence length="281" mass="30332">MDIKQYIGSGILEDFVLGMTSEQEQREVQCLSKIYPEIASYIATIEDELADAVMVDAVTPPQDLKSRILENLPERDEADLAPVAEKPVMQVVHDEEPAVAQEHSTKRNFPWGIAASLVVIIGLGGLYMNALTKANTQEGEILELTTEKGLAQEEIESLSARNSALASNLEILTDPGTERITLNATGDQAAQVLVYWNPETQDVLLESVDMPAVPEGSQYQLWTLVDGQPIDQGMLPLDDSEGLARMKSAGAADAFAITLEPEGGSVSPTLEKLIVLGTVEG</sequence>
<dbReference type="GO" id="GO:0016989">
    <property type="term" value="F:sigma factor antagonist activity"/>
    <property type="evidence" value="ECO:0007669"/>
    <property type="project" value="TreeGrafter"/>
</dbReference>
<dbReference type="EMBL" id="WBVO01000012">
    <property type="protein sequence ID" value="KAB2807044.1"/>
    <property type="molecule type" value="Genomic_DNA"/>
</dbReference>
<comment type="caution">
    <text evidence="3">The sequence shown here is derived from an EMBL/GenBank/DDBJ whole genome shotgun (WGS) entry which is preliminary data.</text>
</comment>
<accession>A0A6N6RDE0</accession>
<keyword evidence="1" id="KW-0812">Transmembrane</keyword>
<dbReference type="InterPro" id="IPR018764">
    <property type="entry name" value="RskA_C"/>
</dbReference>
<proteinExistence type="predicted"/>
<dbReference type="OrthoDB" id="1420916at2"/>
<organism evidence="3 4">
    <name type="scientific">Phaeocystidibacter luteus</name>
    <dbReference type="NCBI Taxonomy" id="911197"/>
    <lineage>
        <taxon>Bacteria</taxon>
        <taxon>Pseudomonadati</taxon>
        <taxon>Bacteroidota</taxon>
        <taxon>Flavobacteriia</taxon>
        <taxon>Flavobacteriales</taxon>
        <taxon>Phaeocystidibacteraceae</taxon>
        <taxon>Phaeocystidibacter</taxon>
    </lineage>
</organism>
<keyword evidence="1" id="KW-0472">Membrane</keyword>
<dbReference type="PANTHER" id="PTHR37461">
    <property type="entry name" value="ANTI-SIGMA-K FACTOR RSKA"/>
    <property type="match status" value="1"/>
</dbReference>
<dbReference type="RefSeq" id="WP_151668234.1">
    <property type="nucleotide sequence ID" value="NZ_WBVO01000012.1"/>
</dbReference>
<dbReference type="InterPro" id="IPR051474">
    <property type="entry name" value="Anti-sigma-K/W_factor"/>
</dbReference>
<dbReference type="PANTHER" id="PTHR37461:SF1">
    <property type="entry name" value="ANTI-SIGMA-K FACTOR RSKA"/>
    <property type="match status" value="1"/>
</dbReference>
<dbReference type="GO" id="GO:0006417">
    <property type="term" value="P:regulation of translation"/>
    <property type="evidence" value="ECO:0007669"/>
    <property type="project" value="TreeGrafter"/>
</dbReference>
<reference evidence="3 4" key="1">
    <citation type="submission" date="2019-09" db="EMBL/GenBank/DDBJ databases">
        <title>Genomes of family Cryomorphaceae.</title>
        <authorList>
            <person name="Bowman J.P."/>
        </authorList>
    </citation>
    <scope>NUCLEOTIDE SEQUENCE [LARGE SCALE GENOMIC DNA]</scope>
    <source>
        <strain evidence="3 4">LMG 25704</strain>
    </source>
</reference>
<evidence type="ECO:0000313" key="4">
    <source>
        <dbReference type="Proteomes" id="UP000468650"/>
    </source>
</evidence>
<dbReference type="Pfam" id="PF10099">
    <property type="entry name" value="RskA_C"/>
    <property type="match status" value="1"/>
</dbReference>
<dbReference type="Proteomes" id="UP000468650">
    <property type="component" value="Unassembled WGS sequence"/>
</dbReference>
<keyword evidence="4" id="KW-1185">Reference proteome</keyword>
<keyword evidence="1" id="KW-1133">Transmembrane helix</keyword>
<evidence type="ECO:0000313" key="3">
    <source>
        <dbReference type="EMBL" id="KAB2807044.1"/>
    </source>
</evidence>
<feature type="transmembrane region" description="Helical" evidence="1">
    <location>
        <begin position="109"/>
        <end position="128"/>
    </location>
</feature>
<protein>
    <submittedName>
        <fullName evidence="3">Anti-sigma factor</fullName>
    </submittedName>
</protein>
<gene>
    <name evidence="3" type="ORF">F8C67_12680</name>
</gene>
<feature type="domain" description="Anti-sigma K factor RskA C-terminal" evidence="2">
    <location>
        <begin position="114"/>
        <end position="269"/>
    </location>
</feature>
<name>A0A6N6RDE0_9FLAO</name>
<dbReference type="AlphaFoldDB" id="A0A6N6RDE0"/>
<dbReference type="GO" id="GO:0005886">
    <property type="term" value="C:plasma membrane"/>
    <property type="evidence" value="ECO:0007669"/>
    <property type="project" value="InterPro"/>
</dbReference>
<evidence type="ECO:0000256" key="1">
    <source>
        <dbReference type="SAM" id="Phobius"/>
    </source>
</evidence>